<gene>
    <name evidence="1" type="ORF">RND71_036825</name>
</gene>
<accession>A0AAE1R2H3</accession>
<comment type="caution">
    <text evidence="1">The sequence shown here is derived from an EMBL/GenBank/DDBJ whole genome shotgun (WGS) entry which is preliminary data.</text>
</comment>
<dbReference type="EMBL" id="JAVYJV010000020">
    <property type="protein sequence ID" value="KAK4343731.1"/>
    <property type="molecule type" value="Genomic_DNA"/>
</dbReference>
<name>A0AAE1R2H3_9SOLA</name>
<protein>
    <submittedName>
        <fullName evidence="1">Uncharacterized protein</fullName>
    </submittedName>
</protein>
<sequence length="480" mass="53653">MATEWGQNTSYFHKVIKERLRKLCYHKIQSNEGHHIEGHENIANASINHFEELKGNFKCLGILPKLVTKEMRGMLTTTPSSQEESKGNFKCLGILPKLVTKEMRGMLTTTPSSQEVRNAVKDIDRDDLGILPKLVTKEMRGMLTTTPSSQEVRNAVKDIDRDKESKGNFKSLGILPKLVTKEMRGMLTTTPSSQEESKGNFKSLGILPKLVTKEMRGMLTTTPSSQEVRNVVKDIDRDKGTRPLIILESKGNFKSLGILPKLVTKEMRGMLTTTPSSQEESKGNFKSLGILPKLVTKEMRGMLTTTPSSQEVRNAVKDIDRDSAPGPRLFWCNESKGNFKSLGILPKLVTKEMRGMLTTTPSSQEESKGNFKSLGILPKLVTKEMRGMLTTTPSSQEVRNAVKDIDRDDAPASIILESKGNFKSLGILPKLVTKEMRGMLTTTPSSQEVKKQRRRKLCNHKTRDNEGHHIEGHENIAMLP</sequence>
<evidence type="ECO:0000313" key="1">
    <source>
        <dbReference type="EMBL" id="KAK4343731.1"/>
    </source>
</evidence>
<reference evidence="1" key="1">
    <citation type="submission" date="2023-12" db="EMBL/GenBank/DDBJ databases">
        <title>Genome assembly of Anisodus tanguticus.</title>
        <authorList>
            <person name="Wang Y.-J."/>
        </authorList>
    </citation>
    <scope>NUCLEOTIDE SEQUENCE</scope>
    <source>
        <strain evidence="1">KB-2021</strain>
        <tissue evidence="1">Leaf</tissue>
    </source>
</reference>
<evidence type="ECO:0000313" key="2">
    <source>
        <dbReference type="Proteomes" id="UP001291623"/>
    </source>
</evidence>
<dbReference type="AlphaFoldDB" id="A0AAE1R2H3"/>
<organism evidence="1 2">
    <name type="scientific">Anisodus tanguticus</name>
    <dbReference type="NCBI Taxonomy" id="243964"/>
    <lineage>
        <taxon>Eukaryota</taxon>
        <taxon>Viridiplantae</taxon>
        <taxon>Streptophyta</taxon>
        <taxon>Embryophyta</taxon>
        <taxon>Tracheophyta</taxon>
        <taxon>Spermatophyta</taxon>
        <taxon>Magnoliopsida</taxon>
        <taxon>eudicotyledons</taxon>
        <taxon>Gunneridae</taxon>
        <taxon>Pentapetalae</taxon>
        <taxon>asterids</taxon>
        <taxon>lamiids</taxon>
        <taxon>Solanales</taxon>
        <taxon>Solanaceae</taxon>
        <taxon>Solanoideae</taxon>
        <taxon>Hyoscyameae</taxon>
        <taxon>Anisodus</taxon>
    </lineage>
</organism>
<keyword evidence="2" id="KW-1185">Reference proteome</keyword>
<dbReference type="Proteomes" id="UP001291623">
    <property type="component" value="Unassembled WGS sequence"/>
</dbReference>
<proteinExistence type="predicted"/>